<feature type="region of interest" description="Disordered" evidence="1">
    <location>
        <begin position="75"/>
        <end position="95"/>
    </location>
</feature>
<dbReference type="OrthoDB" id="3197409at2759"/>
<organism evidence="2 3">
    <name type="scientific">Coniophora puteana (strain RWD-64-598)</name>
    <name type="common">Brown rot fungus</name>
    <dbReference type="NCBI Taxonomy" id="741705"/>
    <lineage>
        <taxon>Eukaryota</taxon>
        <taxon>Fungi</taxon>
        <taxon>Dikarya</taxon>
        <taxon>Basidiomycota</taxon>
        <taxon>Agaricomycotina</taxon>
        <taxon>Agaricomycetes</taxon>
        <taxon>Agaricomycetidae</taxon>
        <taxon>Boletales</taxon>
        <taxon>Coniophorineae</taxon>
        <taxon>Coniophoraceae</taxon>
        <taxon>Coniophora</taxon>
    </lineage>
</organism>
<dbReference type="RefSeq" id="XP_007767772.1">
    <property type="nucleotide sequence ID" value="XM_007769582.1"/>
</dbReference>
<dbReference type="Proteomes" id="UP000053558">
    <property type="component" value="Unassembled WGS sequence"/>
</dbReference>
<evidence type="ECO:0000256" key="1">
    <source>
        <dbReference type="SAM" id="MobiDB-lite"/>
    </source>
</evidence>
<evidence type="ECO:0000313" key="2">
    <source>
        <dbReference type="EMBL" id="EIW82447.1"/>
    </source>
</evidence>
<gene>
    <name evidence="2" type="ORF">CONPUDRAFT_81921</name>
</gene>
<keyword evidence="3" id="KW-1185">Reference proteome</keyword>
<name>A0A5M3MTS6_CONPW</name>
<dbReference type="AlphaFoldDB" id="A0A5M3MTS6"/>
<dbReference type="KEGG" id="cput:CONPUDRAFT_81921"/>
<dbReference type="EMBL" id="JH711577">
    <property type="protein sequence ID" value="EIW82447.1"/>
    <property type="molecule type" value="Genomic_DNA"/>
</dbReference>
<accession>A0A5M3MTS6</accession>
<protein>
    <submittedName>
        <fullName evidence="2">Uncharacterized protein</fullName>
    </submittedName>
</protein>
<evidence type="ECO:0000313" key="3">
    <source>
        <dbReference type="Proteomes" id="UP000053558"/>
    </source>
</evidence>
<dbReference type="OMA" id="VTHNHAS"/>
<dbReference type="GeneID" id="19210328"/>
<sequence>MSTPVDHATWLQSHLTTLCESESEDSFHGSFDSVFAPGCQVIVNHTPASIDEFKDQLRTNLGASVSAKTSWENVITASPRSPSEDNQESSQGVTSDQASIVAAFVTITRSMKFRIRAAPAQRQSLVHLSAKIEGNGTEEADGRRITSLLWTSVERTPPIHFPTPHAVAAQTGSQE</sequence>
<comment type="caution">
    <text evidence="2">The sequence shown here is derived from an EMBL/GenBank/DDBJ whole genome shotgun (WGS) entry which is preliminary data.</text>
</comment>
<proteinExistence type="predicted"/>
<reference evidence="3" key="1">
    <citation type="journal article" date="2012" name="Science">
        <title>The Paleozoic origin of enzymatic lignin decomposition reconstructed from 31 fungal genomes.</title>
        <authorList>
            <person name="Floudas D."/>
            <person name="Binder M."/>
            <person name="Riley R."/>
            <person name="Barry K."/>
            <person name="Blanchette R.A."/>
            <person name="Henrissat B."/>
            <person name="Martinez A.T."/>
            <person name="Otillar R."/>
            <person name="Spatafora J.W."/>
            <person name="Yadav J.S."/>
            <person name="Aerts A."/>
            <person name="Benoit I."/>
            <person name="Boyd A."/>
            <person name="Carlson A."/>
            <person name="Copeland A."/>
            <person name="Coutinho P.M."/>
            <person name="de Vries R.P."/>
            <person name="Ferreira P."/>
            <person name="Findley K."/>
            <person name="Foster B."/>
            <person name="Gaskell J."/>
            <person name="Glotzer D."/>
            <person name="Gorecki P."/>
            <person name="Heitman J."/>
            <person name="Hesse C."/>
            <person name="Hori C."/>
            <person name="Igarashi K."/>
            <person name="Jurgens J.A."/>
            <person name="Kallen N."/>
            <person name="Kersten P."/>
            <person name="Kohler A."/>
            <person name="Kuees U."/>
            <person name="Kumar T.K.A."/>
            <person name="Kuo A."/>
            <person name="LaButti K."/>
            <person name="Larrondo L.F."/>
            <person name="Lindquist E."/>
            <person name="Ling A."/>
            <person name="Lombard V."/>
            <person name="Lucas S."/>
            <person name="Lundell T."/>
            <person name="Martin R."/>
            <person name="McLaughlin D.J."/>
            <person name="Morgenstern I."/>
            <person name="Morin E."/>
            <person name="Murat C."/>
            <person name="Nagy L.G."/>
            <person name="Nolan M."/>
            <person name="Ohm R.A."/>
            <person name="Patyshakuliyeva A."/>
            <person name="Rokas A."/>
            <person name="Ruiz-Duenas F.J."/>
            <person name="Sabat G."/>
            <person name="Salamov A."/>
            <person name="Samejima M."/>
            <person name="Schmutz J."/>
            <person name="Slot J.C."/>
            <person name="St John F."/>
            <person name="Stenlid J."/>
            <person name="Sun H."/>
            <person name="Sun S."/>
            <person name="Syed K."/>
            <person name="Tsang A."/>
            <person name="Wiebenga A."/>
            <person name="Young D."/>
            <person name="Pisabarro A."/>
            <person name="Eastwood D.C."/>
            <person name="Martin F."/>
            <person name="Cullen D."/>
            <person name="Grigoriev I.V."/>
            <person name="Hibbett D.S."/>
        </authorList>
    </citation>
    <scope>NUCLEOTIDE SEQUENCE [LARGE SCALE GENOMIC DNA]</scope>
    <source>
        <strain evidence="3">RWD-64-598 SS2</strain>
    </source>
</reference>